<feature type="region of interest" description="Disordered" evidence="1">
    <location>
        <begin position="1"/>
        <end position="24"/>
    </location>
</feature>
<keyword evidence="3" id="KW-1185">Reference proteome</keyword>
<evidence type="ECO:0000256" key="1">
    <source>
        <dbReference type="SAM" id="MobiDB-lite"/>
    </source>
</evidence>
<proteinExistence type="predicted"/>
<dbReference type="OrthoDB" id="267323at2759"/>
<dbReference type="Proteomes" id="UP000504636">
    <property type="component" value="Unplaced"/>
</dbReference>
<dbReference type="GO" id="GO:0005524">
    <property type="term" value="F:ATP binding"/>
    <property type="evidence" value="ECO:0007669"/>
    <property type="project" value="InterPro"/>
</dbReference>
<evidence type="ECO:0000313" key="4">
    <source>
        <dbReference type="RefSeq" id="XP_033569955.1"/>
    </source>
</evidence>
<reference evidence="4" key="2">
    <citation type="submission" date="2020-04" db="EMBL/GenBank/DDBJ databases">
        <authorList>
            <consortium name="NCBI Genome Project"/>
        </authorList>
    </citation>
    <scope>NUCLEOTIDE SEQUENCE</scope>
    <source>
        <strain evidence="4">CBS 304.34</strain>
    </source>
</reference>
<evidence type="ECO:0000313" key="2">
    <source>
        <dbReference type="EMBL" id="KAF2802991.1"/>
    </source>
</evidence>
<dbReference type="AlphaFoldDB" id="A0A6A6Y2F4"/>
<dbReference type="GO" id="GO:0004331">
    <property type="term" value="F:fructose-2,6-bisphosphate 2-phosphatase activity"/>
    <property type="evidence" value="ECO:0007669"/>
    <property type="project" value="TreeGrafter"/>
</dbReference>
<name>A0A6A6Y2F4_9PEZI</name>
<gene>
    <name evidence="2 4" type="ORF">BDZ99DRAFT_548333</name>
</gene>
<dbReference type="GeneID" id="54467817"/>
<protein>
    <submittedName>
        <fullName evidence="2 4">Uncharacterized protein</fullName>
    </submittedName>
</protein>
<dbReference type="Pfam" id="PF00300">
    <property type="entry name" value="His_Phos_1"/>
    <property type="match status" value="1"/>
</dbReference>
<dbReference type="PANTHER" id="PTHR10606:SF44">
    <property type="entry name" value="6-PHOSPHOFRUCTO 2-KINASE_FRUCTOSE 2,6-BISPHOSPHATASE LONG FORM"/>
    <property type="match status" value="1"/>
</dbReference>
<dbReference type="PANTHER" id="PTHR10606">
    <property type="entry name" value="6-PHOSPHOFRUCTO-2-KINASE/FRUCTOSE-2,6-BISPHOSPHATASE"/>
    <property type="match status" value="1"/>
</dbReference>
<dbReference type="GO" id="GO:0006003">
    <property type="term" value="P:fructose 2,6-bisphosphate metabolic process"/>
    <property type="evidence" value="ECO:0007669"/>
    <property type="project" value="InterPro"/>
</dbReference>
<dbReference type="SUPFAM" id="SSF53254">
    <property type="entry name" value="Phosphoglycerate mutase-like"/>
    <property type="match status" value="1"/>
</dbReference>
<dbReference type="Gene3D" id="3.40.50.1240">
    <property type="entry name" value="Phosphoglycerate mutase-like"/>
    <property type="match status" value="1"/>
</dbReference>
<sequence length="157" mass="17941">MAKSSKNTPATSSNVPERSTTTVTSAENRTATWLLGWSPSSWSWNEKVLIMTHQAILWCIYAYLMNVPQEWSPRMEVPLHTLINLTPKAYSTQEERLRADIPAVNTFREKWSGKPLDAPIKSLFCLLSAPIFIPIFLFRITTPTHDSRQHRAQQNLS</sequence>
<dbReference type="GO" id="GO:0005829">
    <property type="term" value="C:cytosol"/>
    <property type="evidence" value="ECO:0007669"/>
    <property type="project" value="TreeGrafter"/>
</dbReference>
<dbReference type="GO" id="GO:0003873">
    <property type="term" value="F:6-phosphofructo-2-kinase activity"/>
    <property type="evidence" value="ECO:0007669"/>
    <property type="project" value="TreeGrafter"/>
</dbReference>
<accession>A0A6A6Y2F4</accession>
<reference evidence="4" key="3">
    <citation type="submission" date="2025-04" db="UniProtKB">
        <authorList>
            <consortium name="RefSeq"/>
        </authorList>
    </citation>
    <scope>IDENTIFICATION</scope>
    <source>
        <strain evidence="4">CBS 304.34</strain>
    </source>
</reference>
<dbReference type="InterPro" id="IPR029033">
    <property type="entry name" value="His_PPase_superfam"/>
</dbReference>
<dbReference type="InterPro" id="IPR003094">
    <property type="entry name" value="6Pfruct_kin"/>
</dbReference>
<reference evidence="2 4" key="1">
    <citation type="journal article" date="2020" name="Stud. Mycol.">
        <title>101 Dothideomycetes genomes: a test case for predicting lifestyles and emergence of pathogens.</title>
        <authorList>
            <person name="Haridas S."/>
            <person name="Albert R."/>
            <person name="Binder M."/>
            <person name="Bloem J."/>
            <person name="Labutti K."/>
            <person name="Salamov A."/>
            <person name="Andreopoulos B."/>
            <person name="Baker S."/>
            <person name="Barry K."/>
            <person name="Bills G."/>
            <person name="Bluhm B."/>
            <person name="Cannon C."/>
            <person name="Castanera R."/>
            <person name="Culley D."/>
            <person name="Daum C."/>
            <person name="Ezra D."/>
            <person name="Gonzalez J."/>
            <person name="Henrissat B."/>
            <person name="Kuo A."/>
            <person name="Liang C."/>
            <person name="Lipzen A."/>
            <person name="Lutzoni F."/>
            <person name="Magnuson J."/>
            <person name="Mondo S."/>
            <person name="Nolan M."/>
            <person name="Ohm R."/>
            <person name="Pangilinan J."/>
            <person name="Park H.-J."/>
            <person name="Ramirez L."/>
            <person name="Alfaro M."/>
            <person name="Sun H."/>
            <person name="Tritt A."/>
            <person name="Yoshinaga Y."/>
            <person name="Zwiers L.-H."/>
            <person name="Turgeon B."/>
            <person name="Goodwin S."/>
            <person name="Spatafora J."/>
            <person name="Crous P."/>
            <person name="Grigoriev I."/>
        </authorList>
    </citation>
    <scope>NUCLEOTIDE SEQUENCE</scope>
    <source>
        <strain evidence="2 4">CBS 304.34</strain>
    </source>
</reference>
<organism evidence="2">
    <name type="scientific">Mytilinidion resinicola</name>
    <dbReference type="NCBI Taxonomy" id="574789"/>
    <lineage>
        <taxon>Eukaryota</taxon>
        <taxon>Fungi</taxon>
        <taxon>Dikarya</taxon>
        <taxon>Ascomycota</taxon>
        <taxon>Pezizomycotina</taxon>
        <taxon>Dothideomycetes</taxon>
        <taxon>Pleosporomycetidae</taxon>
        <taxon>Mytilinidiales</taxon>
        <taxon>Mytilinidiaceae</taxon>
        <taxon>Mytilinidion</taxon>
    </lineage>
</organism>
<dbReference type="InterPro" id="IPR013078">
    <property type="entry name" value="His_Pase_superF_clade-1"/>
</dbReference>
<evidence type="ECO:0000313" key="3">
    <source>
        <dbReference type="Proteomes" id="UP000504636"/>
    </source>
</evidence>
<dbReference type="RefSeq" id="XP_033569955.1">
    <property type="nucleotide sequence ID" value="XM_033726924.1"/>
</dbReference>
<dbReference type="EMBL" id="MU003720">
    <property type="protein sequence ID" value="KAF2802991.1"/>
    <property type="molecule type" value="Genomic_DNA"/>
</dbReference>